<dbReference type="RefSeq" id="WP_211875114.1">
    <property type="nucleotide sequence ID" value="NZ_JAAEDH010000016.1"/>
</dbReference>
<dbReference type="PANTHER" id="PTHR33376:SF5">
    <property type="entry name" value="EXTRACYTOPLASMIC SOLUTE RECEPTOR PROTEIN"/>
    <property type="match status" value="1"/>
</dbReference>
<dbReference type="GO" id="GO:0031317">
    <property type="term" value="C:tripartite ATP-independent periplasmic transporter complex"/>
    <property type="evidence" value="ECO:0007669"/>
    <property type="project" value="InterPro"/>
</dbReference>
<dbReference type="CDD" id="cd13604">
    <property type="entry name" value="PBP2_TRAP_ketoacid_lactate_like"/>
    <property type="match status" value="1"/>
</dbReference>
<keyword evidence="1" id="KW-0732">Signal</keyword>
<protein>
    <submittedName>
        <fullName evidence="4">TRAP transporter substrate-binding protein</fullName>
    </submittedName>
</protein>
<dbReference type="InterPro" id="IPR006311">
    <property type="entry name" value="TAT_signal"/>
</dbReference>
<evidence type="ECO:0000313" key="5">
    <source>
        <dbReference type="Proteomes" id="UP001196068"/>
    </source>
</evidence>
<name>A0AAF1JXN5_9PROT</name>
<gene>
    <name evidence="4" type="ORF">GXW79_14400</name>
</gene>
<dbReference type="Proteomes" id="UP001196068">
    <property type="component" value="Unassembled WGS sequence"/>
</dbReference>
<accession>A0AAF1JXN5</accession>
<evidence type="ECO:0000256" key="3">
    <source>
        <dbReference type="PIRSR" id="PIRSR039026-2"/>
    </source>
</evidence>
<dbReference type="PROSITE" id="PS51318">
    <property type="entry name" value="TAT"/>
    <property type="match status" value="1"/>
</dbReference>
<dbReference type="Gene3D" id="3.40.190.10">
    <property type="entry name" value="Periplasmic binding protein-like II"/>
    <property type="match status" value="1"/>
</dbReference>
<evidence type="ECO:0000313" key="4">
    <source>
        <dbReference type="EMBL" id="MBR0656269.1"/>
    </source>
</evidence>
<proteinExistence type="predicted"/>
<feature type="binding site" evidence="2">
    <location>
        <position position="168"/>
    </location>
    <ligand>
        <name>substrate</name>
    </ligand>
</feature>
<reference evidence="4" key="2">
    <citation type="journal article" date="2021" name="Syst. Appl. Microbiol.">
        <title>Roseomonas hellenica sp. nov., isolated from roots of wild-growing Alkanna tinctoria.</title>
        <authorList>
            <person name="Rat A."/>
            <person name="Naranjo H.D."/>
            <person name="Lebbe L."/>
            <person name="Cnockaert M."/>
            <person name="Krigas N."/>
            <person name="Grigoriadou K."/>
            <person name="Maloupa E."/>
            <person name="Willems A."/>
        </authorList>
    </citation>
    <scope>NUCLEOTIDE SEQUENCE</scope>
    <source>
        <strain evidence="4">LMG 28251</strain>
    </source>
</reference>
<organism evidence="4 5">
    <name type="scientific">Plastoroseomonas arctica</name>
    <dbReference type="NCBI Taxonomy" id="1509237"/>
    <lineage>
        <taxon>Bacteria</taxon>
        <taxon>Pseudomonadati</taxon>
        <taxon>Pseudomonadota</taxon>
        <taxon>Alphaproteobacteria</taxon>
        <taxon>Acetobacterales</taxon>
        <taxon>Acetobacteraceae</taxon>
        <taxon>Plastoroseomonas</taxon>
    </lineage>
</organism>
<keyword evidence="3" id="KW-0479">Metal-binding</keyword>
<feature type="binding site" evidence="2">
    <location>
        <position position="189"/>
    </location>
    <ligand>
        <name>substrate</name>
    </ligand>
</feature>
<dbReference type="GO" id="GO:0055085">
    <property type="term" value="P:transmembrane transport"/>
    <property type="evidence" value="ECO:0007669"/>
    <property type="project" value="InterPro"/>
</dbReference>
<feature type="binding site" evidence="3">
    <location>
        <position position="252"/>
    </location>
    <ligand>
        <name>substrate</name>
    </ligand>
</feature>
<dbReference type="InterPro" id="IPR038404">
    <property type="entry name" value="TRAP_DctP_sf"/>
</dbReference>
<comment type="caution">
    <text evidence="4">The sequence shown here is derived from an EMBL/GenBank/DDBJ whole genome shotgun (WGS) entry which is preliminary data.</text>
</comment>
<keyword evidence="5" id="KW-1185">Reference proteome</keyword>
<dbReference type="Pfam" id="PF03480">
    <property type="entry name" value="DctP"/>
    <property type="match status" value="1"/>
</dbReference>
<dbReference type="EMBL" id="JAAEDH010000016">
    <property type="protein sequence ID" value="MBR0656269.1"/>
    <property type="molecule type" value="Genomic_DNA"/>
</dbReference>
<dbReference type="GO" id="GO:0046872">
    <property type="term" value="F:metal ion binding"/>
    <property type="evidence" value="ECO:0007669"/>
    <property type="project" value="UniProtKB-KW"/>
</dbReference>
<dbReference type="Gene3D" id="3.40.190.170">
    <property type="entry name" value="Bacterial extracellular solute-binding protein, family 7"/>
    <property type="match status" value="1"/>
</dbReference>
<evidence type="ECO:0000256" key="2">
    <source>
        <dbReference type="PIRSR" id="PIRSR039026-1"/>
    </source>
</evidence>
<evidence type="ECO:0000256" key="1">
    <source>
        <dbReference type="ARBA" id="ARBA00022729"/>
    </source>
</evidence>
<sequence length="382" mass="41976">MNDQTVTPNAPARRGFLAGAAAAAVGTATLAMPNVSRAQTVTLRFQSTWPQRDIFHEFAGDYVSRVNAMAGGRLRLELLAAGAVVGAFQLLDAVSSGTLDGGHGVPAYWFGKNKAFSLFGTSPPWFGDANQLLGWYHYGGGEALYRELMADIVRVNCVSFMTGPMPTQPLGWFKNPIERVEQIRGLKYRTVGLAADLMTEMGAAVISLPGGEIVPALERGVIDGAEFNNPSSDRMLGFPDVAKVYMIQSFHQRTESFEVLFNKPKFDALPDELKAVLKFGAESASADMSWKLQDRYSRDLLQMAQTQGVSVRQTPRPILDAQLRAWDAVIARLEGDNSSPANGPFFKKVCDSQREWCRRIGSFFLRYEASPVVSFNHFFARG</sequence>
<feature type="binding site" evidence="3">
    <location>
        <position position="226"/>
    </location>
    <ligand>
        <name>substrate</name>
    </ligand>
</feature>
<feature type="binding site" evidence="3">
    <location>
        <position position="227"/>
    </location>
    <ligand>
        <name>Na(+)</name>
        <dbReference type="ChEBI" id="CHEBI:29101"/>
    </ligand>
</feature>
<dbReference type="PIRSF" id="PIRSF039026">
    <property type="entry name" value="SiaP"/>
    <property type="match status" value="1"/>
</dbReference>
<reference evidence="4" key="1">
    <citation type="submission" date="2020-01" db="EMBL/GenBank/DDBJ databases">
        <authorList>
            <person name="Rat A."/>
        </authorList>
    </citation>
    <scope>NUCLEOTIDE SEQUENCE</scope>
    <source>
        <strain evidence="4">LMG 28251</strain>
    </source>
</reference>
<dbReference type="InterPro" id="IPR026289">
    <property type="entry name" value="SBP_TakP-like"/>
</dbReference>
<dbReference type="AlphaFoldDB" id="A0AAF1JXN5"/>
<dbReference type="InterPro" id="IPR018389">
    <property type="entry name" value="DctP_fam"/>
</dbReference>
<dbReference type="PANTHER" id="PTHR33376">
    <property type="match status" value="1"/>
</dbReference>